<feature type="non-terminal residue" evidence="2">
    <location>
        <position position="1"/>
    </location>
</feature>
<proteinExistence type="predicted"/>
<keyword evidence="2" id="KW-0808">Transferase</keyword>
<dbReference type="AlphaFoldDB" id="A0A392QKF8"/>
<dbReference type="GO" id="GO:0016301">
    <property type="term" value="F:kinase activity"/>
    <property type="evidence" value="ECO:0007669"/>
    <property type="project" value="UniProtKB-KW"/>
</dbReference>
<keyword evidence="2" id="KW-0675">Receptor</keyword>
<sequence length="76" mass="9012">VDFEKAYDSVDWGYLDKVMERMVFPTLWRKWIKECVGTATASVLVNGYLEWLKNLVLIPYIIFYQILIPNLGCRQH</sequence>
<protein>
    <submittedName>
        <fullName evidence="2">Receptor-like kinase</fullName>
    </submittedName>
</protein>
<evidence type="ECO:0000313" key="3">
    <source>
        <dbReference type="Proteomes" id="UP000265520"/>
    </source>
</evidence>
<reference evidence="2 3" key="1">
    <citation type="journal article" date="2018" name="Front. Plant Sci.">
        <title>Red Clover (Trifolium pratense) and Zigzag Clover (T. medium) - A Picture of Genomic Similarities and Differences.</title>
        <authorList>
            <person name="Dluhosova J."/>
            <person name="Istvanek J."/>
            <person name="Nedelnik J."/>
            <person name="Repkova J."/>
        </authorList>
    </citation>
    <scope>NUCLEOTIDE SEQUENCE [LARGE SCALE GENOMIC DNA]</scope>
    <source>
        <strain evidence="3">cv. 10/8</strain>
        <tissue evidence="2">Leaf</tissue>
    </source>
</reference>
<keyword evidence="1" id="KW-0812">Transmembrane</keyword>
<keyword evidence="1" id="KW-0472">Membrane</keyword>
<evidence type="ECO:0000313" key="2">
    <source>
        <dbReference type="EMBL" id="MCI24871.1"/>
    </source>
</evidence>
<organism evidence="2 3">
    <name type="scientific">Trifolium medium</name>
    <dbReference type="NCBI Taxonomy" id="97028"/>
    <lineage>
        <taxon>Eukaryota</taxon>
        <taxon>Viridiplantae</taxon>
        <taxon>Streptophyta</taxon>
        <taxon>Embryophyta</taxon>
        <taxon>Tracheophyta</taxon>
        <taxon>Spermatophyta</taxon>
        <taxon>Magnoliopsida</taxon>
        <taxon>eudicotyledons</taxon>
        <taxon>Gunneridae</taxon>
        <taxon>Pentapetalae</taxon>
        <taxon>rosids</taxon>
        <taxon>fabids</taxon>
        <taxon>Fabales</taxon>
        <taxon>Fabaceae</taxon>
        <taxon>Papilionoideae</taxon>
        <taxon>50 kb inversion clade</taxon>
        <taxon>NPAAA clade</taxon>
        <taxon>Hologalegina</taxon>
        <taxon>IRL clade</taxon>
        <taxon>Trifolieae</taxon>
        <taxon>Trifolium</taxon>
    </lineage>
</organism>
<dbReference type="EMBL" id="LXQA010144036">
    <property type="protein sequence ID" value="MCI24871.1"/>
    <property type="molecule type" value="Genomic_DNA"/>
</dbReference>
<comment type="caution">
    <text evidence="2">The sequence shown here is derived from an EMBL/GenBank/DDBJ whole genome shotgun (WGS) entry which is preliminary data.</text>
</comment>
<keyword evidence="1" id="KW-1133">Transmembrane helix</keyword>
<dbReference type="Proteomes" id="UP000265520">
    <property type="component" value="Unassembled WGS sequence"/>
</dbReference>
<keyword evidence="3" id="KW-1185">Reference proteome</keyword>
<evidence type="ECO:0000256" key="1">
    <source>
        <dbReference type="SAM" id="Phobius"/>
    </source>
</evidence>
<feature type="transmembrane region" description="Helical" evidence="1">
    <location>
        <begin position="55"/>
        <end position="73"/>
    </location>
</feature>
<keyword evidence="2" id="KW-0418">Kinase</keyword>
<accession>A0A392QKF8</accession>
<name>A0A392QKF8_9FABA</name>